<feature type="region of interest" description="Disordered" evidence="1">
    <location>
        <begin position="243"/>
        <end position="308"/>
    </location>
</feature>
<dbReference type="Gene3D" id="1.10.10.60">
    <property type="entry name" value="Homeodomain-like"/>
    <property type="match status" value="1"/>
</dbReference>
<reference evidence="2 3" key="1">
    <citation type="submission" date="2014-04" db="EMBL/GenBank/DDBJ databases">
        <title>Evolutionary Origins and Diversification of the Mycorrhizal Mutualists.</title>
        <authorList>
            <consortium name="DOE Joint Genome Institute"/>
            <consortium name="Mycorrhizal Genomics Consortium"/>
            <person name="Kohler A."/>
            <person name="Kuo A."/>
            <person name="Nagy L.G."/>
            <person name="Floudas D."/>
            <person name="Copeland A."/>
            <person name="Barry K.W."/>
            <person name="Cichocki N."/>
            <person name="Veneault-Fourrey C."/>
            <person name="LaButti K."/>
            <person name="Lindquist E.A."/>
            <person name="Lipzen A."/>
            <person name="Lundell T."/>
            <person name="Morin E."/>
            <person name="Murat C."/>
            <person name="Riley R."/>
            <person name="Ohm R."/>
            <person name="Sun H."/>
            <person name="Tunlid A."/>
            <person name="Henrissat B."/>
            <person name="Grigoriev I.V."/>
            <person name="Hibbett D.S."/>
            <person name="Martin F."/>
        </authorList>
    </citation>
    <scope>NUCLEOTIDE SEQUENCE [LARGE SCALE GENOMIC DNA]</scope>
    <source>
        <strain evidence="2 3">FD-317 M1</strain>
    </source>
</reference>
<evidence type="ECO:0000313" key="3">
    <source>
        <dbReference type="Proteomes" id="UP000053593"/>
    </source>
</evidence>
<dbReference type="HOGENOM" id="CLU_614017_0_0_1"/>
<protein>
    <submittedName>
        <fullName evidence="2">Uncharacterized protein</fullName>
    </submittedName>
</protein>
<evidence type="ECO:0000256" key="1">
    <source>
        <dbReference type="SAM" id="MobiDB-lite"/>
    </source>
</evidence>
<organism evidence="2 3">
    <name type="scientific">Collybiopsis luxurians FD-317 M1</name>
    <dbReference type="NCBI Taxonomy" id="944289"/>
    <lineage>
        <taxon>Eukaryota</taxon>
        <taxon>Fungi</taxon>
        <taxon>Dikarya</taxon>
        <taxon>Basidiomycota</taxon>
        <taxon>Agaricomycotina</taxon>
        <taxon>Agaricomycetes</taxon>
        <taxon>Agaricomycetidae</taxon>
        <taxon>Agaricales</taxon>
        <taxon>Marasmiineae</taxon>
        <taxon>Omphalotaceae</taxon>
        <taxon>Collybiopsis</taxon>
        <taxon>Collybiopsis luxurians</taxon>
    </lineage>
</organism>
<feature type="region of interest" description="Disordered" evidence="1">
    <location>
        <begin position="60"/>
        <end position="80"/>
    </location>
</feature>
<dbReference type="AlphaFoldDB" id="A0A0D0CCD6"/>
<dbReference type="OrthoDB" id="9909311at2759"/>
<feature type="compositionally biased region" description="Low complexity" evidence="1">
    <location>
        <begin position="60"/>
        <end position="72"/>
    </location>
</feature>
<dbReference type="EMBL" id="KN834841">
    <property type="protein sequence ID" value="KIK52533.1"/>
    <property type="molecule type" value="Genomic_DNA"/>
</dbReference>
<feature type="compositionally biased region" description="Polar residues" evidence="1">
    <location>
        <begin position="254"/>
        <end position="267"/>
    </location>
</feature>
<name>A0A0D0CCD6_9AGAR</name>
<gene>
    <name evidence="2" type="ORF">GYMLUDRAFT_64166</name>
</gene>
<evidence type="ECO:0000313" key="2">
    <source>
        <dbReference type="EMBL" id="KIK52533.1"/>
    </source>
</evidence>
<proteinExistence type="predicted"/>
<feature type="region of interest" description="Disordered" evidence="1">
    <location>
        <begin position="337"/>
        <end position="365"/>
    </location>
</feature>
<keyword evidence="3" id="KW-1185">Reference proteome</keyword>
<accession>A0A0D0CCD6</accession>
<sequence>MERLDDPSWGQYEAVAEYTSSMLYLKDQLQIPQPFTQNPVGSSSVLPSLTVPHQLSTSPALSSELSSVSNHSHQAPKPTLRQQQMPALPTAYGLHLPGPQLNSSSSLKHPPPLHSSSNLPCAYPKPKQCKQCLYDIDCKAICKYYLAHPDEKQEVIARRYSLEWNTISKILKHKQKWLNIKPSAYGTDLWIIDITEEWYTCLPNCSTKAPSNLESTDSYNAQLLHHGPLSDASLCDKAHTIARSHASSKDAHTPSPTHYHQLPTSFPNPKMDSQDEHPMGSAIEGRSDDEEEESDSEDGDGDDNPDMQSLVHQRLSALPHLHDSGFPHQIPSWSMASSLTHVSSEPHPSPHPSQSYQYDCSNQGPELPVLHPATEAIPPPPPISDTSMPTLTECEDFLTKICFFVDKGYGQGVLTPRRQEWLRKLKVAFFEAGSGIPITPDSDEER</sequence>
<dbReference type="Proteomes" id="UP000053593">
    <property type="component" value="Unassembled WGS sequence"/>
</dbReference>
<feature type="compositionally biased region" description="Acidic residues" evidence="1">
    <location>
        <begin position="287"/>
        <end position="305"/>
    </location>
</feature>